<gene>
    <name evidence="1" type="ORF">GJA_1221</name>
</gene>
<organism evidence="1 2">
    <name type="scientific">Janthinobacterium agaricidamnosum NBRC 102515 = DSM 9628</name>
    <dbReference type="NCBI Taxonomy" id="1349767"/>
    <lineage>
        <taxon>Bacteria</taxon>
        <taxon>Pseudomonadati</taxon>
        <taxon>Pseudomonadota</taxon>
        <taxon>Betaproteobacteria</taxon>
        <taxon>Burkholderiales</taxon>
        <taxon>Oxalobacteraceae</taxon>
        <taxon>Janthinobacterium</taxon>
    </lineage>
</organism>
<name>W0UZ83_9BURK</name>
<accession>W0UZ83</accession>
<dbReference type="AlphaFoldDB" id="W0UZ83"/>
<dbReference type="EMBL" id="HG322949">
    <property type="protein sequence ID" value="CDG81874.1"/>
    <property type="molecule type" value="Genomic_DNA"/>
</dbReference>
<protein>
    <submittedName>
        <fullName evidence="1">Uncharacterized protein</fullName>
    </submittedName>
</protein>
<reference evidence="1 2" key="1">
    <citation type="journal article" date="2015" name="Genome Announc.">
        <title>Genome Sequence of Mushroom Soft-Rot Pathogen Janthinobacterium agaricidamnosum.</title>
        <authorList>
            <person name="Graupner K."/>
            <person name="Lackner G."/>
            <person name="Hertweck C."/>
        </authorList>
    </citation>
    <scope>NUCLEOTIDE SEQUENCE [LARGE SCALE GENOMIC DNA]</scope>
    <source>
        <strain evidence="2">NBRC 102515 / DSM 9628</strain>
    </source>
</reference>
<evidence type="ECO:0000313" key="1">
    <source>
        <dbReference type="EMBL" id="CDG81874.1"/>
    </source>
</evidence>
<dbReference type="Proteomes" id="UP000027604">
    <property type="component" value="Chromosome I"/>
</dbReference>
<evidence type="ECO:0000313" key="2">
    <source>
        <dbReference type="Proteomes" id="UP000027604"/>
    </source>
</evidence>
<dbReference type="KEGG" id="jag:GJA_1221"/>
<sequence>MGDMVVTASMIRLPDDKPSSEKSVLYAAYPRFKPARRLYHGTIRKAHQHEIFDDKFATRHL</sequence>
<dbReference type="STRING" id="1349767.GJA_1221"/>
<dbReference type="HOGENOM" id="CLU_2916391_0_0_4"/>
<keyword evidence="2" id="KW-1185">Reference proteome</keyword>
<proteinExistence type="predicted"/>